<evidence type="ECO:0000313" key="2">
    <source>
        <dbReference type="EMBL" id="ACL77310.1"/>
    </source>
</evidence>
<accession>B8I8X8</accession>
<dbReference type="HOGENOM" id="CLU_3006049_0_0_9"/>
<organism evidence="2 3">
    <name type="scientific">Ruminiclostridium cellulolyticum (strain ATCC 35319 / DSM 5812 / JCM 6584 / H10)</name>
    <name type="common">Clostridium cellulolyticum</name>
    <dbReference type="NCBI Taxonomy" id="394503"/>
    <lineage>
        <taxon>Bacteria</taxon>
        <taxon>Bacillati</taxon>
        <taxon>Bacillota</taxon>
        <taxon>Clostridia</taxon>
        <taxon>Eubacteriales</taxon>
        <taxon>Oscillospiraceae</taxon>
        <taxon>Ruminiclostridium</taxon>
    </lineage>
</organism>
<sequence length="56" mass="6704">MIYYKTKNIGVTSESNIQLWNVCEELIDVFVFTYEVLLMVFYLYYVSYTIKTAKSK</sequence>
<gene>
    <name evidence="2" type="ordered locus">Ccel_3018</name>
</gene>
<evidence type="ECO:0000313" key="3">
    <source>
        <dbReference type="Proteomes" id="UP000001349"/>
    </source>
</evidence>
<keyword evidence="1" id="KW-0472">Membrane</keyword>
<dbReference type="KEGG" id="cce:Ccel_3018"/>
<keyword evidence="1" id="KW-1133">Transmembrane helix</keyword>
<dbReference type="Proteomes" id="UP000001349">
    <property type="component" value="Chromosome"/>
</dbReference>
<dbReference type="EMBL" id="CP001348">
    <property type="protein sequence ID" value="ACL77310.1"/>
    <property type="molecule type" value="Genomic_DNA"/>
</dbReference>
<name>B8I8X8_RUMCH</name>
<keyword evidence="1" id="KW-0812">Transmembrane</keyword>
<keyword evidence="3" id="KW-1185">Reference proteome</keyword>
<protein>
    <submittedName>
        <fullName evidence="2">Uncharacterized protein</fullName>
    </submittedName>
</protein>
<reference evidence="2 3" key="1">
    <citation type="submission" date="2009-01" db="EMBL/GenBank/DDBJ databases">
        <title>Complete sequence of Clostridium cellulolyticum H10.</title>
        <authorList>
            <consortium name="US DOE Joint Genome Institute"/>
            <person name="Lucas S."/>
            <person name="Copeland A."/>
            <person name="Lapidus A."/>
            <person name="Glavina del Rio T."/>
            <person name="Dalin E."/>
            <person name="Tice H."/>
            <person name="Bruce D."/>
            <person name="Goodwin L."/>
            <person name="Pitluck S."/>
            <person name="Chertkov O."/>
            <person name="Saunders E."/>
            <person name="Brettin T."/>
            <person name="Detter J.C."/>
            <person name="Han C."/>
            <person name="Larimer F."/>
            <person name="Land M."/>
            <person name="Hauser L."/>
            <person name="Kyrpides N."/>
            <person name="Ivanova N."/>
            <person name="Zhou J."/>
            <person name="Richardson P."/>
        </authorList>
    </citation>
    <scope>NUCLEOTIDE SEQUENCE [LARGE SCALE GENOMIC DNA]</scope>
    <source>
        <strain evidence="3">ATCC 35319 / DSM 5812 / JCM 6584 / H10</strain>
    </source>
</reference>
<dbReference type="AlphaFoldDB" id="B8I8X8"/>
<proteinExistence type="predicted"/>
<feature type="transmembrane region" description="Helical" evidence="1">
    <location>
        <begin position="26"/>
        <end position="46"/>
    </location>
</feature>
<evidence type="ECO:0000256" key="1">
    <source>
        <dbReference type="SAM" id="Phobius"/>
    </source>
</evidence>
<dbReference type="RefSeq" id="WP_015926369.1">
    <property type="nucleotide sequence ID" value="NC_011898.1"/>
</dbReference>